<accession>A0A6A6ZQ35</accession>
<evidence type="ECO:0000313" key="2">
    <source>
        <dbReference type="Proteomes" id="UP000799424"/>
    </source>
</evidence>
<proteinExistence type="predicted"/>
<name>A0A6A6ZQ35_9PLEO</name>
<reference evidence="1" key="1">
    <citation type="journal article" date="2020" name="Stud. Mycol.">
        <title>101 Dothideomycetes genomes: a test case for predicting lifestyles and emergence of pathogens.</title>
        <authorList>
            <person name="Haridas S."/>
            <person name="Albert R."/>
            <person name="Binder M."/>
            <person name="Bloem J."/>
            <person name="Labutti K."/>
            <person name="Salamov A."/>
            <person name="Andreopoulos B."/>
            <person name="Baker S."/>
            <person name="Barry K."/>
            <person name="Bills G."/>
            <person name="Bluhm B."/>
            <person name="Cannon C."/>
            <person name="Castanera R."/>
            <person name="Culley D."/>
            <person name="Daum C."/>
            <person name="Ezra D."/>
            <person name="Gonzalez J."/>
            <person name="Henrissat B."/>
            <person name="Kuo A."/>
            <person name="Liang C."/>
            <person name="Lipzen A."/>
            <person name="Lutzoni F."/>
            <person name="Magnuson J."/>
            <person name="Mondo S."/>
            <person name="Nolan M."/>
            <person name="Ohm R."/>
            <person name="Pangilinan J."/>
            <person name="Park H.-J."/>
            <person name="Ramirez L."/>
            <person name="Alfaro M."/>
            <person name="Sun H."/>
            <person name="Tritt A."/>
            <person name="Yoshinaga Y."/>
            <person name="Zwiers L.-H."/>
            <person name="Turgeon B."/>
            <person name="Goodwin S."/>
            <person name="Spatafora J."/>
            <person name="Crous P."/>
            <person name="Grigoriev I."/>
        </authorList>
    </citation>
    <scope>NUCLEOTIDE SEQUENCE</scope>
    <source>
        <strain evidence="1">CBS 113818</strain>
    </source>
</reference>
<organism evidence="1 2">
    <name type="scientific">Ophiobolus disseminans</name>
    <dbReference type="NCBI Taxonomy" id="1469910"/>
    <lineage>
        <taxon>Eukaryota</taxon>
        <taxon>Fungi</taxon>
        <taxon>Dikarya</taxon>
        <taxon>Ascomycota</taxon>
        <taxon>Pezizomycotina</taxon>
        <taxon>Dothideomycetes</taxon>
        <taxon>Pleosporomycetidae</taxon>
        <taxon>Pleosporales</taxon>
        <taxon>Pleosporineae</taxon>
        <taxon>Phaeosphaeriaceae</taxon>
        <taxon>Ophiobolus</taxon>
    </lineage>
</organism>
<dbReference type="EMBL" id="MU006233">
    <property type="protein sequence ID" value="KAF2822958.1"/>
    <property type="molecule type" value="Genomic_DNA"/>
</dbReference>
<gene>
    <name evidence="1" type="ORF">CC86DRAFT_409732</name>
</gene>
<protein>
    <submittedName>
        <fullName evidence="1">Uncharacterized protein</fullName>
    </submittedName>
</protein>
<keyword evidence="2" id="KW-1185">Reference proteome</keyword>
<sequence>MTTDISGPSNALNALHHTARNQDSSPLLRLSGELRNRIFRFAISGHVIVLTSKGQEEPGRFNSQQYIAKVMEDKGEELDVDDYVHCRHLENNFDDNYEDENGERDGQASDLFVLGQVSLQLHERALPYRVDAPCPAPSRPAVPKE</sequence>
<dbReference type="Proteomes" id="UP000799424">
    <property type="component" value="Unassembled WGS sequence"/>
</dbReference>
<dbReference type="OrthoDB" id="5413827at2759"/>
<dbReference type="AlphaFoldDB" id="A0A6A6ZQ35"/>
<evidence type="ECO:0000313" key="1">
    <source>
        <dbReference type="EMBL" id="KAF2822958.1"/>
    </source>
</evidence>